<proteinExistence type="predicted"/>
<accession>A0A150C4Q9</accession>
<dbReference type="EMBL" id="MUAJ01000005">
    <property type="protein sequence ID" value="OOR13229.1"/>
    <property type="molecule type" value="Genomic_DNA"/>
</dbReference>
<protein>
    <submittedName>
        <fullName evidence="1">Uncharacterized protein</fullName>
    </submittedName>
</protein>
<dbReference type="GeneID" id="66262685"/>
<dbReference type="Proteomes" id="UP000190906">
    <property type="component" value="Unassembled WGS sequence"/>
</dbReference>
<dbReference type="AlphaFoldDB" id="A0A150C4Q9"/>
<comment type="caution">
    <text evidence="1">The sequence shown here is derived from an EMBL/GenBank/DDBJ whole genome shotgun (WGS) entry which is preliminary data.</text>
</comment>
<organism evidence="1 2">
    <name type="scientific">Bacillus cereus</name>
    <dbReference type="NCBI Taxonomy" id="1396"/>
    <lineage>
        <taxon>Bacteria</taxon>
        <taxon>Bacillati</taxon>
        <taxon>Bacillota</taxon>
        <taxon>Bacilli</taxon>
        <taxon>Bacillales</taxon>
        <taxon>Bacillaceae</taxon>
        <taxon>Bacillus</taxon>
        <taxon>Bacillus cereus group</taxon>
    </lineage>
</organism>
<name>A0A150C4Q9_BACCE</name>
<gene>
    <name evidence="1" type="ORF">BW897_09270</name>
</gene>
<reference evidence="1 2" key="1">
    <citation type="submission" date="2017-01" db="EMBL/GenBank/DDBJ databases">
        <title>Bacillus cereus isolates.</title>
        <authorList>
            <person name="Beno S.M."/>
        </authorList>
    </citation>
    <scope>NUCLEOTIDE SEQUENCE [LARGE SCALE GENOMIC DNA]</scope>
    <source>
        <strain evidence="1 2">FSL H8-0485</strain>
    </source>
</reference>
<dbReference type="Pfam" id="PF22372">
    <property type="entry name" value="BA_2335-like"/>
    <property type="match status" value="1"/>
</dbReference>
<dbReference type="InterPro" id="IPR054380">
    <property type="entry name" value="BA_2335-like"/>
</dbReference>
<sequence length="64" mass="7255">MKKIPIVFKVPPNSKLKVTFYGPCNEVITNVSLINQLLTTTCQTVSQYPDFKKYITEVQSLSNC</sequence>
<evidence type="ECO:0000313" key="1">
    <source>
        <dbReference type="EMBL" id="OOR13229.1"/>
    </source>
</evidence>
<dbReference type="Gene3D" id="2.60.40.3750">
    <property type="match status" value="1"/>
</dbReference>
<dbReference type="RefSeq" id="WP_002141671.1">
    <property type="nucleotide sequence ID" value="NZ_MUAJ01000005.1"/>
</dbReference>
<evidence type="ECO:0000313" key="2">
    <source>
        <dbReference type="Proteomes" id="UP000190906"/>
    </source>
</evidence>